<evidence type="ECO:0000313" key="5">
    <source>
        <dbReference type="Proteomes" id="UP001372338"/>
    </source>
</evidence>
<accession>A0AAN9F2Q6</accession>
<feature type="domain" description="Ubiquitin-like" evidence="3">
    <location>
        <begin position="90"/>
        <end position="165"/>
    </location>
</feature>
<dbReference type="AlphaFoldDB" id="A0AAN9F2Q6"/>
<dbReference type="GO" id="GO:0003729">
    <property type="term" value="F:mRNA binding"/>
    <property type="evidence" value="ECO:0007669"/>
    <property type="project" value="UniProtKB-ARBA"/>
</dbReference>
<gene>
    <name evidence="4" type="ORF">RIF29_21290</name>
</gene>
<feature type="region of interest" description="Disordered" evidence="2">
    <location>
        <begin position="1"/>
        <end position="82"/>
    </location>
</feature>
<dbReference type="SMART" id="SM00213">
    <property type="entry name" value="UBQ"/>
    <property type="match status" value="2"/>
</dbReference>
<dbReference type="PROSITE" id="PS00299">
    <property type="entry name" value="UBIQUITIN_1"/>
    <property type="match status" value="2"/>
</dbReference>
<dbReference type="Proteomes" id="UP001372338">
    <property type="component" value="Unassembled WGS sequence"/>
</dbReference>
<dbReference type="PROSITE" id="PS50053">
    <property type="entry name" value="UBIQUITIN_2"/>
    <property type="match status" value="2"/>
</dbReference>
<dbReference type="PANTHER" id="PTHR10666">
    <property type="entry name" value="UBIQUITIN"/>
    <property type="match status" value="1"/>
</dbReference>
<dbReference type="InterPro" id="IPR019956">
    <property type="entry name" value="Ubiquitin_dom"/>
</dbReference>
<evidence type="ECO:0000256" key="1">
    <source>
        <dbReference type="ARBA" id="ARBA00022499"/>
    </source>
</evidence>
<reference evidence="4 5" key="1">
    <citation type="submission" date="2024-01" db="EMBL/GenBank/DDBJ databases">
        <title>The genomes of 5 underutilized Papilionoideae crops provide insights into root nodulation and disease resistanc.</title>
        <authorList>
            <person name="Yuan L."/>
        </authorList>
    </citation>
    <scope>NUCLEOTIDE SEQUENCE [LARGE SCALE GENOMIC DNA]</scope>
    <source>
        <strain evidence="4">ZHUSHIDOU_FW_LH</strain>
        <tissue evidence="4">Leaf</tissue>
    </source>
</reference>
<dbReference type="InterPro" id="IPR019954">
    <property type="entry name" value="Ubiquitin_CS"/>
</dbReference>
<protein>
    <recommendedName>
        <fullName evidence="3">Ubiquitin-like domain-containing protein</fullName>
    </recommendedName>
</protein>
<dbReference type="InterPro" id="IPR029071">
    <property type="entry name" value="Ubiquitin-like_domsf"/>
</dbReference>
<dbReference type="SUPFAM" id="SSF54236">
    <property type="entry name" value="Ubiquitin-like"/>
    <property type="match status" value="2"/>
</dbReference>
<dbReference type="Gene3D" id="3.10.20.90">
    <property type="entry name" value="Phosphatidylinositol 3-kinase Catalytic Subunit, Chain A, domain 1"/>
    <property type="match status" value="2"/>
</dbReference>
<dbReference type="Pfam" id="PF00240">
    <property type="entry name" value="ubiquitin"/>
    <property type="match status" value="2"/>
</dbReference>
<name>A0AAN9F2Q6_CROPI</name>
<comment type="caution">
    <text evidence="4">The sequence shown here is derived from an EMBL/GenBank/DDBJ whole genome shotgun (WGS) entry which is preliminary data.</text>
</comment>
<proteinExistence type="predicted"/>
<feature type="domain" description="Ubiquitin-like" evidence="3">
    <location>
        <begin position="227"/>
        <end position="298"/>
    </location>
</feature>
<dbReference type="EMBL" id="JAYWIO010000004">
    <property type="protein sequence ID" value="KAK7268589.1"/>
    <property type="molecule type" value="Genomic_DNA"/>
</dbReference>
<feature type="region of interest" description="Disordered" evidence="2">
    <location>
        <begin position="163"/>
        <end position="186"/>
    </location>
</feature>
<dbReference type="PRINTS" id="PR00348">
    <property type="entry name" value="UBIQUITIN"/>
</dbReference>
<evidence type="ECO:0000259" key="3">
    <source>
        <dbReference type="PROSITE" id="PS50053"/>
    </source>
</evidence>
<evidence type="ECO:0000256" key="2">
    <source>
        <dbReference type="SAM" id="MobiDB-lite"/>
    </source>
</evidence>
<feature type="compositionally biased region" description="Low complexity" evidence="2">
    <location>
        <begin position="46"/>
        <end position="67"/>
    </location>
</feature>
<keyword evidence="1" id="KW-1017">Isopeptide bond</keyword>
<dbReference type="InterPro" id="IPR000626">
    <property type="entry name" value="Ubiquitin-like_dom"/>
</dbReference>
<dbReference type="InterPro" id="IPR050158">
    <property type="entry name" value="Ubiquitin_ubiquitin-like"/>
</dbReference>
<feature type="compositionally biased region" description="Polar residues" evidence="2">
    <location>
        <begin position="1"/>
        <end position="29"/>
    </location>
</feature>
<keyword evidence="5" id="KW-1185">Reference proteome</keyword>
<organism evidence="4 5">
    <name type="scientific">Crotalaria pallida</name>
    <name type="common">Smooth rattlebox</name>
    <name type="synonym">Crotalaria striata</name>
    <dbReference type="NCBI Taxonomy" id="3830"/>
    <lineage>
        <taxon>Eukaryota</taxon>
        <taxon>Viridiplantae</taxon>
        <taxon>Streptophyta</taxon>
        <taxon>Embryophyta</taxon>
        <taxon>Tracheophyta</taxon>
        <taxon>Spermatophyta</taxon>
        <taxon>Magnoliopsida</taxon>
        <taxon>eudicotyledons</taxon>
        <taxon>Gunneridae</taxon>
        <taxon>Pentapetalae</taxon>
        <taxon>rosids</taxon>
        <taxon>fabids</taxon>
        <taxon>Fabales</taxon>
        <taxon>Fabaceae</taxon>
        <taxon>Papilionoideae</taxon>
        <taxon>50 kb inversion clade</taxon>
        <taxon>genistoids sensu lato</taxon>
        <taxon>core genistoids</taxon>
        <taxon>Crotalarieae</taxon>
        <taxon>Crotalaria</taxon>
    </lineage>
</organism>
<sequence length="310" mass="35058">MVSSLLENDQKIAQHNKSHPVLQSQQRQPSFEPAGHATPSSNDGISISQSQQPQYYYSQPMQQPKSSLLQTNHAAPSSPLKHGFMRRAGMHISVRRFDGNNFMLEVVWFDTVHDVKAMIMAKIGIPIHQQRIIYEGKDLEDGCTLADYNMKNESTVHLILRNSTQGQPFGPEGHATPSNDGIPISQSQQPQYYYSQPMQQPKPSLLQTNYAAPSSPLKHGFMRRDGMHISVRRFDGNEFMLEVARFDTVHDVKAMIMAKIGIPVHQQLIIYQGKNLEDGCTLGDYNMKNESTVHLILRNPTVDKNIKLYC</sequence>
<evidence type="ECO:0000313" key="4">
    <source>
        <dbReference type="EMBL" id="KAK7268589.1"/>
    </source>
</evidence>